<evidence type="ECO:0000259" key="4">
    <source>
        <dbReference type="PROSITE" id="PS51304"/>
    </source>
</evidence>
<feature type="compositionally biased region" description="Pro residues" evidence="3">
    <location>
        <begin position="275"/>
        <end position="287"/>
    </location>
</feature>
<evidence type="ECO:0000256" key="1">
    <source>
        <dbReference type="ARBA" id="ARBA00022734"/>
    </source>
</evidence>
<gene>
    <name evidence="5" type="ORF">ANCCAN_02386</name>
</gene>
<protein>
    <recommendedName>
        <fullName evidence="2">Galectin</fullName>
    </recommendedName>
</protein>
<organism evidence="5 6">
    <name type="scientific">Ancylostoma caninum</name>
    <name type="common">Dog hookworm</name>
    <dbReference type="NCBI Taxonomy" id="29170"/>
    <lineage>
        <taxon>Eukaryota</taxon>
        <taxon>Metazoa</taxon>
        <taxon>Ecdysozoa</taxon>
        <taxon>Nematoda</taxon>
        <taxon>Chromadorea</taxon>
        <taxon>Rhabditida</taxon>
        <taxon>Rhabditina</taxon>
        <taxon>Rhabditomorpha</taxon>
        <taxon>Strongyloidea</taxon>
        <taxon>Ancylostomatidae</taxon>
        <taxon>Ancylostomatinae</taxon>
        <taxon>Ancylostoma</taxon>
    </lineage>
</organism>
<feature type="compositionally biased region" description="Low complexity" evidence="3">
    <location>
        <begin position="315"/>
        <end position="324"/>
    </location>
</feature>
<feature type="compositionally biased region" description="Polar residues" evidence="3">
    <location>
        <begin position="297"/>
        <end position="313"/>
    </location>
</feature>
<evidence type="ECO:0000313" key="5">
    <source>
        <dbReference type="EMBL" id="RCN51435.1"/>
    </source>
</evidence>
<dbReference type="InterPro" id="IPR013320">
    <property type="entry name" value="ConA-like_dom_sf"/>
</dbReference>
<evidence type="ECO:0000256" key="2">
    <source>
        <dbReference type="RuleBase" id="RU102079"/>
    </source>
</evidence>
<dbReference type="OrthoDB" id="5871144at2759"/>
<evidence type="ECO:0000256" key="3">
    <source>
        <dbReference type="SAM" id="MobiDB-lite"/>
    </source>
</evidence>
<proteinExistence type="predicted"/>
<dbReference type="Gene3D" id="2.60.120.200">
    <property type="match status" value="1"/>
</dbReference>
<feature type="compositionally biased region" description="Low complexity" evidence="3">
    <location>
        <begin position="265"/>
        <end position="274"/>
    </location>
</feature>
<feature type="region of interest" description="Disordered" evidence="3">
    <location>
        <begin position="145"/>
        <end position="164"/>
    </location>
</feature>
<dbReference type="AlphaFoldDB" id="A0A368H824"/>
<name>A0A368H824_ANCCA</name>
<dbReference type="SUPFAM" id="SSF49899">
    <property type="entry name" value="Concanavalin A-like lectins/glucanases"/>
    <property type="match status" value="1"/>
</dbReference>
<feature type="domain" description="Galectin" evidence="4">
    <location>
        <begin position="1"/>
        <end position="111"/>
    </location>
</feature>
<keyword evidence="6" id="KW-1185">Reference proteome</keyword>
<evidence type="ECO:0000313" key="6">
    <source>
        <dbReference type="Proteomes" id="UP000252519"/>
    </source>
</evidence>
<keyword evidence="1 2" id="KW-0430">Lectin</keyword>
<sequence>MVEHFLENFRSFTLQLSSAKDIAVLVTLPIAKGGKITASARVDGKYTSEVDRPIFLPLEMKFTLHLRISQFVIEIYFNDNHVLDFVHRVNPTEIKEVHIEGPLIVEEVVFTPPQGASLDPLPSYEQATSMGSDPIKEFRHLNIGPPTSSLTPTPVPAAGSGSSPVLVPTPAPPPIGLSTAVVNQPMAGIPLPSGVVVLHKTAELPEPGIASASTSTNPFVSSSPEKFPALAPAGALSSKPTTHENNPNFVPTAFVQAQRYTPVSSTASPYVTSPTPTPAPTPAPAPYPTSSGMPVLQPTSFQQTPLPSQQFQATPYPSSSQALQPLPPTGPVAGMPYPQLMPQPPVTGQPYGANVNHYQYPVGVPGQQGVAMHPHYNPYQQTSPYPYQVPPAAYVPGLIFTI</sequence>
<reference evidence="5 6" key="1">
    <citation type="submission" date="2014-10" db="EMBL/GenBank/DDBJ databases">
        <title>Draft genome of the hookworm Ancylostoma caninum.</title>
        <authorList>
            <person name="Mitreva M."/>
        </authorList>
    </citation>
    <scope>NUCLEOTIDE SEQUENCE [LARGE SCALE GENOMIC DNA]</scope>
    <source>
        <strain evidence="5 6">Baltimore</strain>
    </source>
</reference>
<comment type="caution">
    <text evidence="5">The sequence shown here is derived from an EMBL/GenBank/DDBJ whole genome shotgun (WGS) entry which is preliminary data.</text>
</comment>
<dbReference type="InterPro" id="IPR001079">
    <property type="entry name" value="Galectin_CRD"/>
</dbReference>
<dbReference type="GO" id="GO:0030246">
    <property type="term" value="F:carbohydrate binding"/>
    <property type="evidence" value="ECO:0007669"/>
    <property type="project" value="UniProtKB-UniRule"/>
</dbReference>
<accession>A0A368H824</accession>
<dbReference type="EMBL" id="JOJR01000013">
    <property type="protein sequence ID" value="RCN51435.1"/>
    <property type="molecule type" value="Genomic_DNA"/>
</dbReference>
<feature type="region of interest" description="Disordered" evidence="3">
    <location>
        <begin position="265"/>
        <end position="350"/>
    </location>
</feature>
<dbReference type="Pfam" id="PF00337">
    <property type="entry name" value="Gal-bind_lectin"/>
    <property type="match status" value="1"/>
</dbReference>
<dbReference type="PROSITE" id="PS51304">
    <property type="entry name" value="GALECTIN"/>
    <property type="match status" value="1"/>
</dbReference>
<dbReference type="Proteomes" id="UP000252519">
    <property type="component" value="Unassembled WGS sequence"/>
</dbReference>